<dbReference type="Pfam" id="PF08652">
    <property type="entry name" value="RAI1"/>
    <property type="match status" value="1"/>
</dbReference>
<dbReference type="AlphaFoldDB" id="A0A9N9A8W6"/>
<evidence type="ECO:0000256" key="3">
    <source>
        <dbReference type="ARBA" id="ARBA00044676"/>
    </source>
</evidence>
<dbReference type="GO" id="GO:0034353">
    <property type="term" value="F:mRNA 5'-diphosphatase activity"/>
    <property type="evidence" value="ECO:0007669"/>
    <property type="project" value="TreeGrafter"/>
</dbReference>
<comment type="catalytic activity">
    <reaction evidence="4">
        <text>a 5'-end triphospho-ribonucleoside in mRNA + H2O = a 5'-end phospho-ribonucleoside in mRNA + diphosphate + H(+)</text>
        <dbReference type="Rhea" id="RHEA:78683"/>
        <dbReference type="Rhea" id="RHEA-COMP:15692"/>
        <dbReference type="Rhea" id="RHEA-COMP:17164"/>
        <dbReference type="ChEBI" id="CHEBI:15377"/>
        <dbReference type="ChEBI" id="CHEBI:15378"/>
        <dbReference type="ChEBI" id="CHEBI:33019"/>
        <dbReference type="ChEBI" id="CHEBI:138282"/>
        <dbReference type="ChEBI" id="CHEBI:167618"/>
    </reaction>
    <physiologicalReaction direction="left-to-right" evidence="4">
        <dbReference type="Rhea" id="RHEA:78684"/>
    </physiologicalReaction>
</comment>
<evidence type="ECO:0000313" key="8">
    <source>
        <dbReference type="EMBL" id="CAG8521138.1"/>
    </source>
</evidence>
<keyword evidence="6" id="KW-0694">RNA-binding</keyword>
<evidence type="ECO:0000313" key="9">
    <source>
        <dbReference type="Proteomes" id="UP000789739"/>
    </source>
</evidence>
<keyword evidence="6" id="KW-0479">Metal-binding</keyword>
<dbReference type="PANTHER" id="PTHR12395">
    <property type="entry name" value="DOM-3 RELATED"/>
    <property type="match status" value="1"/>
</dbReference>
<sequence>MSSSEPTSRTRQSSQIYRFPILPPSHYHGSPAPYAQPVELTSFSFDGTRTLHLDDRELRYYYPPDLTSCDLSEGYDTFIQRDDSTPDPIDALLDALVDYEKTVGDKVARKTNFVTWRGIITKILCTPYNRNEPWVLGATLWNGFNDRKVRYMNEHLTSRRKAEIESATPRHKLMTYWGYKFENLCTVSAKPSEITSPDHPELLSRKSSVVNNNVQYCSVAKAALGKNKIIIGAEVDCLSDVKPEKGENPIERYIELKTSKVMTRDKDKINFERYKLIKYWTQSFLIGIPRIIVGFRDDNGFVKHLKEYKTLEIPRMVRGKRNMWDANVCLNFANSFLSWLRVVIAEDDPRASYLIRFKEPFREIEVLFMGCNGTAAVNERFLGVL</sequence>
<evidence type="ECO:0000256" key="2">
    <source>
        <dbReference type="ARBA" id="ARBA00006562"/>
    </source>
</evidence>
<dbReference type="EMBL" id="CAJVPI010000334">
    <property type="protein sequence ID" value="CAG8521138.1"/>
    <property type="molecule type" value="Genomic_DNA"/>
</dbReference>
<feature type="domain" description="RAI1-like" evidence="7">
    <location>
        <begin position="36"/>
        <end position="367"/>
    </location>
</feature>
<comment type="subcellular location">
    <subcellularLocation>
        <location evidence="6">Nucleus</location>
    </subcellularLocation>
</comment>
<evidence type="ECO:0000256" key="6">
    <source>
        <dbReference type="RuleBase" id="RU367113"/>
    </source>
</evidence>
<keyword evidence="6" id="KW-0547">Nucleotide-binding</keyword>
<proteinExistence type="inferred from homology"/>
<dbReference type="GO" id="GO:0110155">
    <property type="term" value="P:NAD-cap decapping"/>
    <property type="evidence" value="ECO:0007669"/>
    <property type="project" value="TreeGrafter"/>
</dbReference>
<dbReference type="GO" id="GO:0005829">
    <property type="term" value="C:cytosol"/>
    <property type="evidence" value="ECO:0007669"/>
    <property type="project" value="TreeGrafter"/>
</dbReference>
<evidence type="ECO:0000256" key="1">
    <source>
        <dbReference type="ARBA" id="ARBA00001968"/>
    </source>
</evidence>
<name>A0A9N9A8W6_9GLOM</name>
<dbReference type="GO" id="GO:0000956">
    <property type="term" value="P:nuclear-transcribed mRNA catabolic process"/>
    <property type="evidence" value="ECO:0007669"/>
    <property type="project" value="TreeGrafter"/>
</dbReference>
<gene>
    <name evidence="8" type="ORF">PBRASI_LOCUS3631</name>
</gene>
<dbReference type="EC" id="3.6.1.-" evidence="6"/>
<comment type="caution">
    <text evidence="8">The sequence shown here is derived from an EMBL/GenBank/DDBJ whole genome shotgun (WGS) entry which is preliminary data.</text>
</comment>
<evidence type="ECO:0000259" key="7">
    <source>
        <dbReference type="Pfam" id="PF08652"/>
    </source>
</evidence>
<dbReference type="PANTHER" id="PTHR12395:SF9">
    <property type="entry name" value="DECAPPING AND EXORIBONUCLEASE PROTEIN"/>
    <property type="match status" value="1"/>
</dbReference>
<dbReference type="GO" id="GO:0046872">
    <property type="term" value="F:metal ion binding"/>
    <property type="evidence" value="ECO:0007669"/>
    <property type="project" value="UniProtKB-KW"/>
</dbReference>
<dbReference type="InterPro" id="IPR039039">
    <property type="entry name" value="RAI1-like_fam"/>
</dbReference>
<keyword evidence="6" id="KW-0539">Nucleus</keyword>
<dbReference type="GO" id="GO:0003723">
    <property type="term" value="F:RNA binding"/>
    <property type="evidence" value="ECO:0007669"/>
    <property type="project" value="UniProtKB-KW"/>
</dbReference>
<dbReference type="GO" id="GO:0004518">
    <property type="term" value="F:nuclease activity"/>
    <property type="evidence" value="ECO:0007669"/>
    <property type="project" value="UniProtKB-KW"/>
</dbReference>
<evidence type="ECO:0000256" key="5">
    <source>
        <dbReference type="ARBA" id="ARBA00048124"/>
    </source>
</evidence>
<comment type="catalytic activity">
    <reaction evidence="5">
        <text>a 5'-end NAD(+)-phospho-ribonucleoside in mRNA + H2O = a 5'-end phospho-ribonucleoside in mRNA + NAD(+) + H(+)</text>
        <dbReference type="Rhea" id="RHEA:60880"/>
        <dbReference type="Rhea" id="RHEA-COMP:15692"/>
        <dbReference type="Rhea" id="RHEA-COMP:15698"/>
        <dbReference type="ChEBI" id="CHEBI:15377"/>
        <dbReference type="ChEBI" id="CHEBI:15378"/>
        <dbReference type="ChEBI" id="CHEBI:57540"/>
        <dbReference type="ChEBI" id="CHEBI:138282"/>
        <dbReference type="ChEBI" id="CHEBI:144029"/>
    </reaction>
    <physiologicalReaction direction="left-to-right" evidence="5">
        <dbReference type="Rhea" id="RHEA:60881"/>
    </physiologicalReaction>
</comment>
<reference evidence="8" key="1">
    <citation type="submission" date="2021-06" db="EMBL/GenBank/DDBJ databases">
        <authorList>
            <person name="Kallberg Y."/>
            <person name="Tangrot J."/>
            <person name="Rosling A."/>
        </authorList>
    </citation>
    <scope>NUCLEOTIDE SEQUENCE</scope>
    <source>
        <strain evidence="8">BR232B</strain>
    </source>
</reference>
<protein>
    <recommendedName>
        <fullName evidence="6">Decapping nuclease</fullName>
        <ecNumber evidence="6">3.6.1.-</ecNumber>
    </recommendedName>
</protein>
<dbReference type="Proteomes" id="UP000789739">
    <property type="component" value="Unassembled WGS sequence"/>
</dbReference>
<comment type="catalytic activity">
    <reaction evidence="3">
        <text>a 5'-end (N(7)-methyl 5'-triphosphoguanosine)-ribonucleoside-ribonucleotide in mRNA + H2O = a (N(7)-methyl 5'-triphosphoguanosine)-nucleoside + a 5'-end phospho-ribonucleoside in mRNA + H(+)</text>
        <dbReference type="Rhea" id="RHEA:66928"/>
        <dbReference type="Rhea" id="RHEA-COMP:15692"/>
        <dbReference type="Rhea" id="RHEA-COMP:17313"/>
        <dbReference type="ChEBI" id="CHEBI:15377"/>
        <dbReference type="ChEBI" id="CHEBI:15378"/>
        <dbReference type="ChEBI" id="CHEBI:138282"/>
        <dbReference type="ChEBI" id="CHEBI:172876"/>
        <dbReference type="ChEBI" id="CHEBI:172877"/>
    </reaction>
    <physiologicalReaction direction="left-to-right" evidence="3">
        <dbReference type="Rhea" id="RHEA:66929"/>
    </physiologicalReaction>
</comment>
<comment type="cofactor">
    <cofactor evidence="1 6">
        <name>a divalent metal cation</name>
        <dbReference type="ChEBI" id="CHEBI:60240"/>
    </cofactor>
</comment>
<keyword evidence="6" id="KW-0540">Nuclease</keyword>
<dbReference type="InterPro" id="IPR013961">
    <property type="entry name" value="RAI1"/>
</dbReference>
<dbReference type="OrthoDB" id="5853397at2759"/>
<accession>A0A9N9A8W6</accession>
<dbReference type="GO" id="GO:0005634">
    <property type="term" value="C:nucleus"/>
    <property type="evidence" value="ECO:0007669"/>
    <property type="project" value="UniProtKB-SubCell"/>
</dbReference>
<organism evidence="8 9">
    <name type="scientific">Paraglomus brasilianum</name>
    <dbReference type="NCBI Taxonomy" id="144538"/>
    <lineage>
        <taxon>Eukaryota</taxon>
        <taxon>Fungi</taxon>
        <taxon>Fungi incertae sedis</taxon>
        <taxon>Mucoromycota</taxon>
        <taxon>Glomeromycotina</taxon>
        <taxon>Glomeromycetes</taxon>
        <taxon>Paraglomerales</taxon>
        <taxon>Paraglomeraceae</taxon>
        <taxon>Paraglomus</taxon>
    </lineage>
</organism>
<evidence type="ECO:0000256" key="4">
    <source>
        <dbReference type="ARBA" id="ARBA00044692"/>
    </source>
</evidence>
<comment type="similarity">
    <text evidence="2 6">Belongs to the DXO/Dom3Z family.</text>
</comment>
<dbReference type="GO" id="GO:0000166">
    <property type="term" value="F:nucleotide binding"/>
    <property type="evidence" value="ECO:0007669"/>
    <property type="project" value="UniProtKB-KW"/>
</dbReference>
<keyword evidence="9" id="KW-1185">Reference proteome</keyword>
<comment type="function">
    <text evidence="6">Decapping enzyme for NAD-capped RNAs: specifically hydrolyzes the nicotinamide adenine dinucleotide (NAD) cap from a subset of RNAs by removing the entire NAD moiety from the 5'-end of an NAD-capped RNA.</text>
</comment>
<keyword evidence="6" id="KW-0378">Hydrolase</keyword>